<name>A0A1L1PIE6_HYDIT</name>
<protein>
    <submittedName>
        <fullName evidence="2">Carbon monoxide dehydrogenase subunit G</fullName>
    </submittedName>
</protein>
<dbReference type="InterPro" id="IPR010419">
    <property type="entry name" value="CO_DH_gsu"/>
</dbReference>
<keyword evidence="3" id="KW-1185">Reference proteome</keyword>
<evidence type="ECO:0000313" key="2">
    <source>
        <dbReference type="EMBL" id="CDN88534.1"/>
    </source>
</evidence>
<dbReference type="RefSeq" id="WP_009516917.1">
    <property type="nucleotide sequence ID" value="NZ_CCAE010000025.1"/>
</dbReference>
<dbReference type="Proteomes" id="UP000028878">
    <property type="component" value="Unassembled WGS sequence"/>
</dbReference>
<dbReference type="EMBL" id="CCAE010000025">
    <property type="protein sequence ID" value="CDN88534.1"/>
    <property type="molecule type" value="Genomic_DNA"/>
</dbReference>
<evidence type="ECO:0000313" key="3">
    <source>
        <dbReference type="Proteomes" id="UP000028878"/>
    </source>
</evidence>
<reference evidence="3" key="1">
    <citation type="submission" date="2014-11" db="EMBL/GenBank/DDBJ databases">
        <title>Draft genome sequence of Hydrogenophaga intermedia S1.</title>
        <authorList>
            <person name="Gan H.M."/>
            <person name="Chew T.H."/>
            <person name="Stolz A."/>
        </authorList>
    </citation>
    <scope>NUCLEOTIDE SEQUENCE [LARGE SCALE GENOMIC DNA]</scope>
    <source>
        <strain evidence="3">S1</strain>
    </source>
</reference>
<dbReference type="Gene3D" id="3.30.530.20">
    <property type="match status" value="1"/>
</dbReference>
<dbReference type="Pfam" id="PF06240">
    <property type="entry name" value="COXG"/>
    <property type="match status" value="1"/>
</dbReference>
<organism evidence="2 3">
    <name type="scientific">Hydrogenophaga intermedia</name>
    <dbReference type="NCBI Taxonomy" id="65786"/>
    <lineage>
        <taxon>Bacteria</taxon>
        <taxon>Pseudomonadati</taxon>
        <taxon>Pseudomonadota</taxon>
        <taxon>Betaproteobacteria</taxon>
        <taxon>Burkholderiales</taxon>
        <taxon>Comamonadaceae</taxon>
        <taxon>Hydrogenophaga</taxon>
    </lineage>
</organism>
<keyword evidence="1" id="KW-1133">Transmembrane helix</keyword>
<keyword evidence="1" id="KW-0472">Membrane</keyword>
<dbReference type="PANTHER" id="PTHR38588:SF1">
    <property type="entry name" value="BLL0334 PROTEIN"/>
    <property type="match status" value="1"/>
</dbReference>
<dbReference type="InterPro" id="IPR023393">
    <property type="entry name" value="START-like_dom_sf"/>
</dbReference>
<sequence>MDMQGHRLLPVDQVKAWDALNDPAVLKACVPGCDKFEPLGDDAYAVGAAIKVGPVSAKFTGRVQLSEVTPPRSYKLTFEAQGGVAGFGKGESTVTLDPAPGGSELTYTVKSTVGGKIAQLGQRLIDGAAKSMADDFFRRFEEELLRRHPEAAAARVAVPVTAGAGGPSGPMPGWAWPALAFGGTFIIALIIFFSLAWG</sequence>
<dbReference type="PANTHER" id="PTHR38588">
    <property type="entry name" value="BLL0334 PROTEIN"/>
    <property type="match status" value="1"/>
</dbReference>
<accession>A0A1L1PIE6</accession>
<dbReference type="CDD" id="cd05018">
    <property type="entry name" value="CoxG"/>
    <property type="match status" value="1"/>
</dbReference>
<evidence type="ECO:0000256" key="1">
    <source>
        <dbReference type="SAM" id="Phobius"/>
    </source>
</evidence>
<gene>
    <name evidence="2" type="ORF">BN948_02969</name>
</gene>
<dbReference type="SUPFAM" id="SSF55961">
    <property type="entry name" value="Bet v1-like"/>
    <property type="match status" value="1"/>
</dbReference>
<dbReference type="AlphaFoldDB" id="A0A1L1PIE6"/>
<keyword evidence="1" id="KW-0812">Transmembrane</keyword>
<feature type="transmembrane region" description="Helical" evidence="1">
    <location>
        <begin position="174"/>
        <end position="197"/>
    </location>
</feature>
<proteinExistence type="predicted"/>